<feature type="transmembrane region" description="Helical" evidence="1">
    <location>
        <begin position="423"/>
        <end position="450"/>
    </location>
</feature>
<feature type="transmembrane region" description="Helical" evidence="1">
    <location>
        <begin position="20"/>
        <end position="41"/>
    </location>
</feature>
<sequence>MPDGNEHNGSLFHVGDNVELWRVLMHLCIVVFFIIVFEQCLHYGGHHIRRYPKYHEMMTKVFGELMILGFISLGIKILKDVSHLNANGKPIIAFQAADIMVFILAIALIVQAVSIYVNLRSKNIQAAKAELISSAHLVIMIKEEQQKKKTLMSRVCALIPTHWFHRVRHIDKTTITPRDYTQITEARILRHFFLKTYKLPDLFPFSKYLRHAQDNQINHMIEVEISTWIILLLLGWVMMVVADLFEKHLTTMEEHLAVVAAFLVLSWLAVALHLVIYIYFWWAIRKLLETASGYMNATDKDLFAKLQEIAEAETLAVGQEVVADAIAVMLRVREAEQARIVKRRRNHLMKHDTGFQLVAMAWRNASLRLRMGKSSGTDSPVSSDAIAYSYDTEAGENWTSIPDPQLSSAHPSQFHIPFFSRKAWHFVVMSTLMLNGFYFALFCQCVMYQLGRIADHFGLAAAVFIPLPLIVNMLVFQPRILRNFILVSSIHRVDDTAMGEVIDLFTETMELRAEFVQCVNDHLEQSGQTLEDVHMEFLQLDVTKTGKVDVDDVRIVIGRFGFRLSFFRFNSVARLLFHLEGTQVEYNQVLKLLSLGRFRCMEPTSVDSKGDGYANASGSSRAICSPSHNRHVPFVRQASSTNLNPVLQRANSRVLRSFYRMDLSPDESEHRDESTYHFVRM</sequence>
<comment type="caution">
    <text evidence="2">The sequence shown here is derived from an EMBL/GenBank/DDBJ whole genome shotgun (WGS) entry which is preliminary data.</text>
</comment>
<organism evidence="2 3">
    <name type="scientific">Pythium oligandrum</name>
    <name type="common">Mycoparasitic fungus</name>
    <dbReference type="NCBI Taxonomy" id="41045"/>
    <lineage>
        <taxon>Eukaryota</taxon>
        <taxon>Sar</taxon>
        <taxon>Stramenopiles</taxon>
        <taxon>Oomycota</taxon>
        <taxon>Peronosporomycetes</taxon>
        <taxon>Pythiales</taxon>
        <taxon>Pythiaceae</taxon>
        <taxon>Pythium</taxon>
    </lineage>
</organism>
<accession>A0A8K1FEV2</accession>
<dbReference type="AlphaFoldDB" id="A0A8K1FEV2"/>
<gene>
    <name evidence="2" type="ORF">Poli38472_000987</name>
</gene>
<keyword evidence="1" id="KW-0472">Membrane</keyword>
<protein>
    <recommendedName>
        <fullName evidence="4">EF-hand domain-containing protein</fullName>
    </recommendedName>
</protein>
<feature type="transmembrane region" description="Helical" evidence="1">
    <location>
        <begin position="257"/>
        <end position="282"/>
    </location>
</feature>
<dbReference type="EMBL" id="SPLM01000108">
    <property type="protein sequence ID" value="TMW60945.1"/>
    <property type="molecule type" value="Genomic_DNA"/>
</dbReference>
<name>A0A8K1FEV2_PYTOL</name>
<dbReference type="Proteomes" id="UP000794436">
    <property type="component" value="Unassembled WGS sequence"/>
</dbReference>
<evidence type="ECO:0000313" key="2">
    <source>
        <dbReference type="EMBL" id="TMW60945.1"/>
    </source>
</evidence>
<feature type="transmembrane region" description="Helical" evidence="1">
    <location>
        <begin position="456"/>
        <end position="476"/>
    </location>
</feature>
<dbReference type="SUPFAM" id="SSF47473">
    <property type="entry name" value="EF-hand"/>
    <property type="match status" value="1"/>
</dbReference>
<evidence type="ECO:0008006" key="4">
    <source>
        <dbReference type="Google" id="ProtNLM"/>
    </source>
</evidence>
<keyword evidence="1" id="KW-0812">Transmembrane</keyword>
<feature type="transmembrane region" description="Helical" evidence="1">
    <location>
        <begin position="99"/>
        <end position="119"/>
    </location>
</feature>
<feature type="transmembrane region" description="Helical" evidence="1">
    <location>
        <begin position="61"/>
        <end position="79"/>
    </location>
</feature>
<keyword evidence="3" id="KW-1185">Reference proteome</keyword>
<dbReference type="InterPro" id="IPR011992">
    <property type="entry name" value="EF-hand-dom_pair"/>
</dbReference>
<proteinExistence type="predicted"/>
<reference evidence="2" key="1">
    <citation type="submission" date="2019-03" db="EMBL/GenBank/DDBJ databases">
        <title>Long read genome sequence of the mycoparasitic Pythium oligandrum ATCC 38472 isolated from sugarbeet rhizosphere.</title>
        <authorList>
            <person name="Gaulin E."/>
        </authorList>
    </citation>
    <scope>NUCLEOTIDE SEQUENCE</scope>
    <source>
        <strain evidence="2">ATCC 38472_TT</strain>
    </source>
</reference>
<evidence type="ECO:0000256" key="1">
    <source>
        <dbReference type="SAM" id="Phobius"/>
    </source>
</evidence>
<keyword evidence="1" id="KW-1133">Transmembrane helix</keyword>
<dbReference type="OrthoDB" id="68481at2759"/>
<feature type="transmembrane region" description="Helical" evidence="1">
    <location>
        <begin position="225"/>
        <end position="245"/>
    </location>
</feature>
<evidence type="ECO:0000313" key="3">
    <source>
        <dbReference type="Proteomes" id="UP000794436"/>
    </source>
</evidence>